<keyword evidence="3" id="KW-0378">Hydrolase</keyword>
<dbReference type="PANTHER" id="PTHR21240">
    <property type="entry name" value="2-AMINO-3-CARBOXYLMUCONATE-6-SEMIALDEHYDE DECARBOXYLASE"/>
    <property type="match status" value="1"/>
</dbReference>
<dbReference type="InterPro" id="IPR032466">
    <property type="entry name" value="Metal_Hydrolase"/>
</dbReference>
<organism evidence="3 4">
    <name type="scientific">Histidinibacterium aquaticum</name>
    <dbReference type="NCBI Taxonomy" id="2613962"/>
    <lineage>
        <taxon>Bacteria</taxon>
        <taxon>Pseudomonadati</taxon>
        <taxon>Pseudomonadota</taxon>
        <taxon>Alphaproteobacteria</taxon>
        <taxon>Rhodobacterales</taxon>
        <taxon>Paracoccaceae</taxon>
        <taxon>Histidinibacterium</taxon>
    </lineage>
</organism>
<dbReference type="InterPro" id="IPR006680">
    <property type="entry name" value="Amidohydro-rel"/>
</dbReference>
<evidence type="ECO:0000256" key="1">
    <source>
        <dbReference type="ARBA" id="ARBA00023239"/>
    </source>
</evidence>
<accession>A0A5J5GCA5</accession>
<evidence type="ECO:0000313" key="3">
    <source>
        <dbReference type="EMBL" id="KAA9005533.1"/>
    </source>
</evidence>
<dbReference type="GO" id="GO:0016831">
    <property type="term" value="F:carboxy-lyase activity"/>
    <property type="evidence" value="ECO:0007669"/>
    <property type="project" value="InterPro"/>
</dbReference>
<dbReference type="GO" id="GO:0016787">
    <property type="term" value="F:hydrolase activity"/>
    <property type="evidence" value="ECO:0007669"/>
    <property type="project" value="UniProtKB-KW"/>
</dbReference>
<keyword evidence="4" id="KW-1185">Reference proteome</keyword>
<comment type="caution">
    <text evidence="3">The sequence shown here is derived from an EMBL/GenBank/DDBJ whole genome shotgun (WGS) entry which is preliminary data.</text>
</comment>
<proteinExistence type="predicted"/>
<evidence type="ECO:0000313" key="4">
    <source>
        <dbReference type="Proteomes" id="UP000326554"/>
    </source>
</evidence>
<dbReference type="GO" id="GO:0019748">
    <property type="term" value="P:secondary metabolic process"/>
    <property type="evidence" value="ECO:0007669"/>
    <property type="project" value="TreeGrafter"/>
</dbReference>
<dbReference type="GO" id="GO:0005829">
    <property type="term" value="C:cytosol"/>
    <property type="evidence" value="ECO:0007669"/>
    <property type="project" value="TreeGrafter"/>
</dbReference>
<feature type="domain" description="Amidohydrolase-related" evidence="2">
    <location>
        <begin position="44"/>
        <end position="318"/>
    </location>
</feature>
<evidence type="ECO:0000259" key="2">
    <source>
        <dbReference type="Pfam" id="PF04909"/>
    </source>
</evidence>
<gene>
    <name evidence="3" type="ORF">F3S47_16640</name>
</gene>
<protein>
    <submittedName>
        <fullName evidence="3">Amidohydrolase</fullName>
    </submittedName>
</protein>
<dbReference type="SUPFAM" id="SSF51556">
    <property type="entry name" value="Metallo-dependent hydrolases"/>
    <property type="match status" value="1"/>
</dbReference>
<dbReference type="PANTHER" id="PTHR21240:SF30">
    <property type="entry name" value="AMIDOHYDROLASE-RELATED DOMAIN-CONTAINING PROTEIN-RELATED"/>
    <property type="match status" value="1"/>
</dbReference>
<keyword evidence="1" id="KW-0456">Lyase</keyword>
<dbReference type="EMBL" id="VYQE01000006">
    <property type="protein sequence ID" value="KAA9005533.1"/>
    <property type="molecule type" value="Genomic_DNA"/>
</dbReference>
<sequence length="318" mass="34915">MDHPMKVIAIEEHFWSREFAGHFQGNFDRGPKIMEKLEDVSSGRIADMDEAGIDLQVLSHAPPGGQKLIPEQAVAACQAVNDYLADVVAAQPGRFAAFATLPQAAPEAAADELQRVVEGHGFKGAMLYGPTNGRFPDEPEFWPIFERAARLKVPVYLHPALPDKRVQEAYYATYASSHPDLLGAAWGFGVEAGTLGIRMVLSGVFERYPDLQIILGHLGEGIALQLTRIDESFRRPANAPTDFAGIFRNNFHITTSGFFSDTALRCCIDEMGADRILFAVDWPFVAMKPGVDWFSAYPADDDTKKKIFSANAEALLGL</sequence>
<dbReference type="Gene3D" id="3.20.20.140">
    <property type="entry name" value="Metal-dependent hydrolases"/>
    <property type="match status" value="1"/>
</dbReference>
<dbReference type="AlphaFoldDB" id="A0A5J5GCA5"/>
<dbReference type="InterPro" id="IPR032465">
    <property type="entry name" value="ACMSD"/>
</dbReference>
<name>A0A5J5GCA5_9RHOB</name>
<dbReference type="Pfam" id="PF04909">
    <property type="entry name" value="Amidohydro_2"/>
    <property type="match status" value="1"/>
</dbReference>
<dbReference type="Proteomes" id="UP000326554">
    <property type="component" value="Unassembled WGS sequence"/>
</dbReference>
<reference evidence="3 4" key="1">
    <citation type="submission" date="2019-09" db="EMBL/GenBank/DDBJ databases">
        <authorList>
            <person name="Park J.-S."/>
            <person name="Choi H.-J."/>
        </authorList>
    </citation>
    <scope>NUCLEOTIDE SEQUENCE [LARGE SCALE GENOMIC DNA]</scope>
    <source>
        <strain evidence="3 4">176SS1-4</strain>
    </source>
</reference>